<protein>
    <recommendedName>
        <fullName evidence="3">BTB domain-containing protein</fullName>
    </recommendedName>
</protein>
<reference evidence="1" key="1">
    <citation type="submission" date="2020-08" db="EMBL/GenBank/DDBJ databases">
        <title>Multicomponent nature underlies the extraordinary mechanical properties of spider dragline silk.</title>
        <authorList>
            <person name="Kono N."/>
            <person name="Nakamura H."/>
            <person name="Mori M."/>
            <person name="Yoshida Y."/>
            <person name="Ohtoshi R."/>
            <person name="Malay A.D."/>
            <person name="Moran D.A.P."/>
            <person name="Tomita M."/>
            <person name="Numata K."/>
            <person name="Arakawa K."/>
        </authorList>
    </citation>
    <scope>NUCLEOTIDE SEQUENCE</scope>
</reference>
<sequence>MVENLPVEKFETHCKPTERADLFCKMEELFSSLSIKERNPSGVSECAINYLSDHTFQISFPVTEFQSFPKLLTSNECHPLCSTWKTVVHMNYPNSKGTLPLRVKLVRLDHRPHVVKACTVVSMLDNEELSICEMKNDTAYFTDKCIASTTMCTHVPFKDWWKPNCKSQVHIVVSTYGCCDETTDENHNDQFNKMFLKPPTAEMNAIQLQSDLQSAYDSGSHEDVEISHAGKTIGANKFMMVARLPFGFDFDSERVNGHEFNPNYGARIISAFLRYLHTGWLEEDLSTNMVIKLLDISQYYTCEPLYSLCENLLISNINADNWSTIVSLCHLNDNSRIYDAVNAFLRKNKRQIASRTDWKEKVIPLERLFKDLCMRHPFLLNIMLQDREANEANEEE</sequence>
<dbReference type="SUPFAM" id="SSF54695">
    <property type="entry name" value="POZ domain"/>
    <property type="match status" value="1"/>
</dbReference>
<accession>A0A8X6N5R3</accession>
<dbReference type="OrthoDB" id="10249567at2759"/>
<evidence type="ECO:0008006" key="3">
    <source>
        <dbReference type="Google" id="ProtNLM"/>
    </source>
</evidence>
<dbReference type="InterPro" id="IPR011333">
    <property type="entry name" value="SKP1/BTB/POZ_sf"/>
</dbReference>
<evidence type="ECO:0000313" key="2">
    <source>
        <dbReference type="Proteomes" id="UP000887013"/>
    </source>
</evidence>
<dbReference type="AlphaFoldDB" id="A0A8X6N5R3"/>
<dbReference type="Proteomes" id="UP000887013">
    <property type="component" value="Unassembled WGS sequence"/>
</dbReference>
<keyword evidence="2" id="KW-1185">Reference proteome</keyword>
<organism evidence="1 2">
    <name type="scientific">Nephila pilipes</name>
    <name type="common">Giant wood spider</name>
    <name type="synonym">Nephila maculata</name>
    <dbReference type="NCBI Taxonomy" id="299642"/>
    <lineage>
        <taxon>Eukaryota</taxon>
        <taxon>Metazoa</taxon>
        <taxon>Ecdysozoa</taxon>
        <taxon>Arthropoda</taxon>
        <taxon>Chelicerata</taxon>
        <taxon>Arachnida</taxon>
        <taxon>Araneae</taxon>
        <taxon>Araneomorphae</taxon>
        <taxon>Entelegynae</taxon>
        <taxon>Araneoidea</taxon>
        <taxon>Nephilidae</taxon>
        <taxon>Nephila</taxon>
    </lineage>
</organism>
<dbReference type="Gene3D" id="3.30.710.10">
    <property type="entry name" value="Potassium Channel Kv1.1, Chain A"/>
    <property type="match status" value="1"/>
</dbReference>
<comment type="caution">
    <text evidence="1">The sequence shown here is derived from an EMBL/GenBank/DDBJ whole genome shotgun (WGS) entry which is preliminary data.</text>
</comment>
<gene>
    <name evidence="1" type="ORF">NPIL_400411</name>
</gene>
<evidence type="ECO:0000313" key="1">
    <source>
        <dbReference type="EMBL" id="GFS95134.1"/>
    </source>
</evidence>
<name>A0A8X6N5R3_NEPPI</name>
<dbReference type="EMBL" id="BMAW01005626">
    <property type="protein sequence ID" value="GFS95134.1"/>
    <property type="molecule type" value="Genomic_DNA"/>
</dbReference>
<proteinExistence type="predicted"/>